<keyword evidence="1" id="KW-0472">Membrane</keyword>
<keyword evidence="3" id="KW-1185">Reference proteome</keyword>
<evidence type="ECO:0000313" key="2">
    <source>
        <dbReference type="EMBL" id="KHD08948.1"/>
    </source>
</evidence>
<dbReference type="PANTHER" id="PTHR45737">
    <property type="entry name" value="VON WILLEBRAND FACTOR A DOMAIN-CONTAINING PROTEIN 5A"/>
    <property type="match status" value="1"/>
</dbReference>
<evidence type="ECO:0000256" key="1">
    <source>
        <dbReference type="SAM" id="Phobius"/>
    </source>
</evidence>
<dbReference type="InterPro" id="IPR013424">
    <property type="entry name" value="Ice-binding_C"/>
</dbReference>
<dbReference type="PANTHER" id="PTHR45737:SF6">
    <property type="entry name" value="VON WILLEBRAND FACTOR A DOMAIN-CONTAINING PROTEIN 5A"/>
    <property type="match status" value="1"/>
</dbReference>
<dbReference type="EMBL" id="JSZA02000030">
    <property type="protein sequence ID" value="KHD08948.1"/>
    <property type="molecule type" value="Genomic_DNA"/>
</dbReference>
<dbReference type="Proteomes" id="UP000030428">
    <property type="component" value="Unassembled WGS sequence"/>
</dbReference>
<sequence length="270" mass="30189">MGYIGNEYEVLRLIKEIIGSARLFAFGVGTGLNRFLLSEMGHVGRGFTRYMDPTENVQTVAKELAQRLQSPVLTDITVDWGDLQPTQLMPQTIPDLFAGQSIRIQGRYAKYGRHVIKIKGNVNGRAATMPLEILFPEQSEQGEAIALIWARSAIKEKMRLLNTRSARDNNLKQQVTQLGLNFSLVTQWTAFVAVSEKNYNPNPTYTPNRDIPLPMVKGVNKQAYGNQSRSRTAPNAGNFTGAAVPEPAILFGLFLVMMILGFFLIRRSQR</sequence>
<proteinExistence type="predicted"/>
<keyword evidence="1" id="KW-0812">Transmembrane</keyword>
<feature type="transmembrane region" description="Helical" evidence="1">
    <location>
        <begin position="248"/>
        <end position="265"/>
    </location>
</feature>
<organism evidence="2 3">
    <name type="scientific">Candidatus Thiomargarita nelsonii</name>
    <dbReference type="NCBI Taxonomy" id="1003181"/>
    <lineage>
        <taxon>Bacteria</taxon>
        <taxon>Pseudomonadati</taxon>
        <taxon>Pseudomonadota</taxon>
        <taxon>Gammaproteobacteria</taxon>
        <taxon>Thiotrichales</taxon>
        <taxon>Thiotrichaceae</taxon>
        <taxon>Thiomargarita</taxon>
    </lineage>
</organism>
<dbReference type="AlphaFoldDB" id="A0A0A6PE02"/>
<name>A0A0A6PE02_9GAMM</name>
<reference evidence="2 3" key="1">
    <citation type="journal article" date="2016" name="Front. Microbiol.">
        <title>Single-Cell (Meta-)Genomics of a Dimorphic Candidatus Thiomargarita nelsonii Reveals Genomic Plasticity.</title>
        <authorList>
            <person name="Flood B.E."/>
            <person name="Fliss P."/>
            <person name="Jones D.S."/>
            <person name="Dick G.J."/>
            <person name="Jain S."/>
            <person name="Kaster A.K."/>
            <person name="Winkel M."/>
            <person name="Mussmann M."/>
            <person name="Bailey J."/>
        </authorList>
    </citation>
    <scope>NUCLEOTIDE SEQUENCE [LARGE SCALE GENOMIC DNA]</scope>
    <source>
        <strain evidence="2">Hydrate Ridge</strain>
    </source>
</reference>
<dbReference type="NCBIfam" id="TIGR02595">
    <property type="entry name" value="PEP_CTERM"/>
    <property type="match status" value="1"/>
</dbReference>
<gene>
    <name evidence="2" type="ORF">PN36_10020</name>
</gene>
<protein>
    <submittedName>
        <fullName evidence="2">Uncharacterized protein</fullName>
    </submittedName>
</protein>
<evidence type="ECO:0000313" key="3">
    <source>
        <dbReference type="Proteomes" id="UP000030428"/>
    </source>
</evidence>
<comment type="caution">
    <text evidence="2">The sequence shown here is derived from an EMBL/GenBank/DDBJ whole genome shotgun (WGS) entry which is preliminary data.</text>
</comment>
<accession>A0A0A6PE02</accession>
<keyword evidence="1" id="KW-1133">Transmembrane helix</keyword>